<keyword evidence="7" id="KW-1185">Reference proteome</keyword>
<dbReference type="InterPro" id="IPR038765">
    <property type="entry name" value="Papain-like_cys_pep_sf"/>
</dbReference>
<dbReference type="Pfam" id="PF00877">
    <property type="entry name" value="NLPC_P60"/>
    <property type="match status" value="1"/>
</dbReference>
<keyword evidence="4" id="KW-0788">Thiol protease</keyword>
<protein>
    <submittedName>
        <fullName evidence="6">C40 family peptidase</fullName>
    </submittedName>
</protein>
<keyword evidence="2" id="KW-0645">Protease</keyword>
<dbReference type="RefSeq" id="WP_243070453.1">
    <property type="nucleotide sequence ID" value="NZ_JAIVFL010000001.1"/>
</dbReference>
<name>A0ABS9YRV5_9MYCO</name>
<accession>A0ABS9YRV5</accession>
<organism evidence="6 7">
    <name type="scientific">Candidatus Mycolicibacterium alkanivorans</name>
    <dbReference type="NCBI Taxonomy" id="2954114"/>
    <lineage>
        <taxon>Bacteria</taxon>
        <taxon>Bacillati</taxon>
        <taxon>Actinomycetota</taxon>
        <taxon>Actinomycetes</taxon>
        <taxon>Mycobacteriales</taxon>
        <taxon>Mycobacteriaceae</taxon>
        <taxon>Mycolicibacterium</taxon>
    </lineage>
</organism>
<evidence type="ECO:0000313" key="7">
    <source>
        <dbReference type="Proteomes" id="UP001139068"/>
    </source>
</evidence>
<dbReference type="SUPFAM" id="SSF54001">
    <property type="entry name" value="Cysteine proteinases"/>
    <property type="match status" value="1"/>
</dbReference>
<comment type="similarity">
    <text evidence="1">Belongs to the peptidase C40 family.</text>
</comment>
<evidence type="ECO:0000256" key="4">
    <source>
        <dbReference type="ARBA" id="ARBA00022807"/>
    </source>
</evidence>
<dbReference type="Proteomes" id="UP001139068">
    <property type="component" value="Unassembled WGS sequence"/>
</dbReference>
<dbReference type="PANTHER" id="PTHR47359">
    <property type="entry name" value="PEPTIDOGLYCAN DL-ENDOPEPTIDASE CWLO"/>
    <property type="match status" value="1"/>
</dbReference>
<evidence type="ECO:0000256" key="3">
    <source>
        <dbReference type="ARBA" id="ARBA00022801"/>
    </source>
</evidence>
<proteinExistence type="inferred from homology"/>
<evidence type="ECO:0000259" key="5">
    <source>
        <dbReference type="PROSITE" id="PS51935"/>
    </source>
</evidence>
<keyword evidence="3" id="KW-0378">Hydrolase</keyword>
<dbReference type="Gene3D" id="3.90.1720.10">
    <property type="entry name" value="endopeptidase domain like (from Nostoc punctiforme)"/>
    <property type="match status" value="1"/>
</dbReference>
<comment type="caution">
    <text evidence="6">The sequence shown here is derived from an EMBL/GenBank/DDBJ whole genome shotgun (WGS) entry which is preliminary data.</text>
</comment>
<feature type="domain" description="NlpC/P60" evidence="5">
    <location>
        <begin position="149"/>
        <end position="260"/>
    </location>
</feature>
<evidence type="ECO:0000256" key="2">
    <source>
        <dbReference type="ARBA" id="ARBA00022670"/>
    </source>
</evidence>
<reference evidence="6" key="1">
    <citation type="journal article" date="2022" name="ISME J.">
        <title>Identification of active gaseous-alkane degraders at natural gas seeps.</title>
        <authorList>
            <person name="Farhan Ul Haque M."/>
            <person name="Hernandez M."/>
            <person name="Crombie A.T."/>
            <person name="Murrell J.C."/>
        </authorList>
    </citation>
    <scope>NUCLEOTIDE SEQUENCE</scope>
    <source>
        <strain evidence="6">ANDR5</strain>
    </source>
</reference>
<dbReference type="PANTHER" id="PTHR47359:SF3">
    <property type="entry name" value="NLP_P60 DOMAIN-CONTAINING PROTEIN-RELATED"/>
    <property type="match status" value="1"/>
</dbReference>
<evidence type="ECO:0000256" key="1">
    <source>
        <dbReference type="ARBA" id="ARBA00007074"/>
    </source>
</evidence>
<gene>
    <name evidence="6" type="ORF">K9U37_02950</name>
</gene>
<evidence type="ECO:0000313" key="6">
    <source>
        <dbReference type="EMBL" id="MCI4673964.1"/>
    </source>
</evidence>
<dbReference type="InterPro" id="IPR000064">
    <property type="entry name" value="NLP_P60_dom"/>
</dbReference>
<dbReference type="EMBL" id="JAIVFL010000001">
    <property type="protein sequence ID" value="MCI4673964.1"/>
    <property type="molecule type" value="Genomic_DNA"/>
</dbReference>
<dbReference type="InterPro" id="IPR051794">
    <property type="entry name" value="PG_Endopeptidase_C40"/>
</dbReference>
<dbReference type="PROSITE" id="PS51935">
    <property type="entry name" value="NLPC_P60"/>
    <property type="match status" value="1"/>
</dbReference>
<sequence>MNELDLLQRAHALFADVPHTPATAAGSDVPTRQFTAAPAAYLAAAQARNGELARTRGVDAELSAILAQARRDHGAAHRQTGAVLDAARADATTTADTPVAQRELLRRRVARLRAQHDHVLVARRRARRRAALLRALRYRLRRRRLPLPNSRAALAVRAALSRLGCPYVWGATGPDRFDCSGLVQWAYARAGIHLDRTTYQQINDGVPIARSQVRPGDLVFPHAGHVQMAIGNNLVIEAPHAGANVRISQLGEHVAIRRPV</sequence>